<organism evidence="2 3">
    <name type="scientific">Pleurodeles waltl</name>
    <name type="common">Iberian ribbed newt</name>
    <dbReference type="NCBI Taxonomy" id="8319"/>
    <lineage>
        <taxon>Eukaryota</taxon>
        <taxon>Metazoa</taxon>
        <taxon>Chordata</taxon>
        <taxon>Craniata</taxon>
        <taxon>Vertebrata</taxon>
        <taxon>Euteleostomi</taxon>
        <taxon>Amphibia</taxon>
        <taxon>Batrachia</taxon>
        <taxon>Caudata</taxon>
        <taxon>Salamandroidea</taxon>
        <taxon>Salamandridae</taxon>
        <taxon>Pleurodelinae</taxon>
        <taxon>Pleurodeles</taxon>
    </lineage>
</organism>
<dbReference type="EMBL" id="JANPWB010000005">
    <property type="protein sequence ID" value="KAJ1190410.1"/>
    <property type="molecule type" value="Genomic_DNA"/>
</dbReference>
<keyword evidence="3" id="KW-1185">Reference proteome</keyword>
<feature type="signal peptide" evidence="1">
    <location>
        <begin position="1"/>
        <end position="23"/>
    </location>
</feature>
<sequence>MVAGTRSTPLRTILLCVWGRCRCRCLCLIGSRQKKLAVRRKGEQLLSDRSVSRAMQTDDNVRNPGWNYAILLMLVTTSLVQRSSLLDRTVKDFGSIRADL</sequence>
<accession>A0AAV7UQ76</accession>
<dbReference type="Proteomes" id="UP001066276">
    <property type="component" value="Chromosome 3_1"/>
</dbReference>
<feature type="chain" id="PRO_5043956006" description="Secreted protein" evidence="1">
    <location>
        <begin position="24"/>
        <end position="100"/>
    </location>
</feature>
<comment type="caution">
    <text evidence="2">The sequence shown here is derived from an EMBL/GenBank/DDBJ whole genome shotgun (WGS) entry which is preliminary data.</text>
</comment>
<gene>
    <name evidence="2" type="ORF">NDU88_007148</name>
</gene>
<protein>
    <recommendedName>
        <fullName evidence="4">Secreted protein</fullName>
    </recommendedName>
</protein>
<reference evidence="2" key="1">
    <citation type="journal article" date="2022" name="bioRxiv">
        <title>Sequencing and chromosome-scale assembly of the giantPleurodeles waltlgenome.</title>
        <authorList>
            <person name="Brown T."/>
            <person name="Elewa A."/>
            <person name="Iarovenko S."/>
            <person name="Subramanian E."/>
            <person name="Araus A.J."/>
            <person name="Petzold A."/>
            <person name="Susuki M."/>
            <person name="Suzuki K.-i.T."/>
            <person name="Hayashi T."/>
            <person name="Toyoda A."/>
            <person name="Oliveira C."/>
            <person name="Osipova E."/>
            <person name="Leigh N.D."/>
            <person name="Simon A."/>
            <person name="Yun M.H."/>
        </authorList>
    </citation>
    <scope>NUCLEOTIDE SEQUENCE</scope>
    <source>
        <strain evidence="2">20211129_DDA</strain>
        <tissue evidence="2">Liver</tissue>
    </source>
</reference>
<evidence type="ECO:0008006" key="4">
    <source>
        <dbReference type="Google" id="ProtNLM"/>
    </source>
</evidence>
<keyword evidence="1" id="KW-0732">Signal</keyword>
<proteinExistence type="predicted"/>
<name>A0AAV7UQ76_PLEWA</name>
<evidence type="ECO:0000313" key="3">
    <source>
        <dbReference type="Proteomes" id="UP001066276"/>
    </source>
</evidence>
<evidence type="ECO:0000256" key="1">
    <source>
        <dbReference type="SAM" id="SignalP"/>
    </source>
</evidence>
<evidence type="ECO:0000313" key="2">
    <source>
        <dbReference type="EMBL" id="KAJ1190410.1"/>
    </source>
</evidence>
<dbReference type="AlphaFoldDB" id="A0AAV7UQ76"/>